<proteinExistence type="predicted"/>
<sequence>MKGGGIVALVIFIFLFFCFIWGIASVVGGAREKVQAKSKKIKSFMPHKSEPTSSHSPAPGNFPTKDGADVAMADEKKSMNHILEHLEKLSQLHKDGSLTDEEFSRLKEQLIK</sequence>
<feature type="transmembrane region" description="Helical" evidence="2">
    <location>
        <begin position="6"/>
        <end position="30"/>
    </location>
</feature>
<evidence type="ECO:0000313" key="4">
    <source>
        <dbReference type="Proteomes" id="UP001595967"/>
    </source>
</evidence>
<keyword evidence="2" id="KW-0472">Membrane</keyword>
<name>A0ABV9GS79_9BURK</name>
<comment type="caution">
    <text evidence="3">The sequence shown here is derived from an EMBL/GenBank/DDBJ whole genome shotgun (WGS) entry which is preliminary data.</text>
</comment>
<protein>
    <submittedName>
        <fullName evidence="3">SHOCT domain-containing protein</fullName>
    </submittedName>
</protein>
<organism evidence="3 4">
    <name type="scientific">Comamonas nitrativorans</name>
    <dbReference type="NCBI Taxonomy" id="108437"/>
    <lineage>
        <taxon>Bacteria</taxon>
        <taxon>Pseudomonadati</taxon>
        <taxon>Pseudomonadota</taxon>
        <taxon>Betaproteobacteria</taxon>
        <taxon>Burkholderiales</taxon>
        <taxon>Comamonadaceae</taxon>
        <taxon>Comamonas</taxon>
    </lineage>
</organism>
<evidence type="ECO:0000256" key="1">
    <source>
        <dbReference type="SAM" id="MobiDB-lite"/>
    </source>
</evidence>
<dbReference type="Proteomes" id="UP001595967">
    <property type="component" value="Unassembled WGS sequence"/>
</dbReference>
<keyword evidence="2" id="KW-0812">Transmembrane</keyword>
<feature type="region of interest" description="Disordered" evidence="1">
    <location>
        <begin position="41"/>
        <end position="69"/>
    </location>
</feature>
<keyword evidence="2" id="KW-1133">Transmembrane helix</keyword>
<dbReference type="EMBL" id="JBHSEW010000001">
    <property type="protein sequence ID" value="MFC4621053.1"/>
    <property type="molecule type" value="Genomic_DNA"/>
</dbReference>
<keyword evidence="4" id="KW-1185">Reference proteome</keyword>
<evidence type="ECO:0000313" key="3">
    <source>
        <dbReference type="EMBL" id="MFC4621053.1"/>
    </source>
</evidence>
<evidence type="ECO:0000256" key="2">
    <source>
        <dbReference type="SAM" id="Phobius"/>
    </source>
</evidence>
<dbReference type="RefSeq" id="WP_377723605.1">
    <property type="nucleotide sequence ID" value="NZ_JBHSEW010000001.1"/>
</dbReference>
<gene>
    <name evidence="3" type="ORF">ACFO3A_02325</name>
</gene>
<reference evidence="4" key="1">
    <citation type="journal article" date="2019" name="Int. J. Syst. Evol. Microbiol.">
        <title>The Global Catalogue of Microorganisms (GCM) 10K type strain sequencing project: providing services to taxonomists for standard genome sequencing and annotation.</title>
        <authorList>
            <consortium name="The Broad Institute Genomics Platform"/>
            <consortium name="The Broad Institute Genome Sequencing Center for Infectious Disease"/>
            <person name="Wu L."/>
            <person name="Ma J."/>
        </authorList>
    </citation>
    <scope>NUCLEOTIDE SEQUENCE [LARGE SCALE GENOMIC DNA]</scope>
    <source>
        <strain evidence="4">JCM 11650</strain>
    </source>
</reference>
<accession>A0ABV9GS79</accession>